<evidence type="ECO:0000256" key="12">
    <source>
        <dbReference type="PIRSR" id="PIRSR000094-3"/>
    </source>
</evidence>
<dbReference type="EMBL" id="JACHOU010000002">
    <property type="protein sequence ID" value="MBB6353631.1"/>
    <property type="molecule type" value="Genomic_DNA"/>
</dbReference>
<protein>
    <recommendedName>
        <fullName evidence="10">Enoyl-[acyl-carrier-protein] reductase [NADH]</fullName>
        <ecNumber evidence="10">1.3.1.9</ecNumber>
    </recommendedName>
</protein>
<keyword evidence="7" id="KW-0443">Lipid metabolism</keyword>
<evidence type="ECO:0000256" key="11">
    <source>
        <dbReference type="PIRSR" id="PIRSR000094-1"/>
    </source>
</evidence>
<evidence type="ECO:0000313" key="13">
    <source>
        <dbReference type="EMBL" id="MBB6353631.1"/>
    </source>
</evidence>
<dbReference type="UniPathway" id="UPA00094"/>
<dbReference type="InterPro" id="IPR014358">
    <property type="entry name" value="Enoyl-ACP_Rdtase_NADH"/>
</dbReference>
<feature type="active site" description="Proton acceptor" evidence="11">
    <location>
        <position position="159"/>
    </location>
</feature>
<dbReference type="InterPro" id="IPR036291">
    <property type="entry name" value="NAD(P)-bd_dom_sf"/>
</dbReference>
<dbReference type="AlphaFoldDB" id="A0A7X0F5Q4"/>
<dbReference type="Proteomes" id="UP000536262">
    <property type="component" value="Unassembled WGS sequence"/>
</dbReference>
<evidence type="ECO:0000256" key="10">
    <source>
        <dbReference type="PIRNR" id="PIRNR000094"/>
    </source>
</evidence>
<organism evidence="13 14">
    <name type="scientific">Aminobacter aganoensis</name>
    <dbReference type="NCBI Taxonomy" id="83264"/>
    <lineage>
        <taxon>Bacteria</taxon>
        <taxon>Pseudomonadati</taxon>
        <taxon>Pseudomonadota</taxon>
        <taxon>Alphaproteobacteria</taxon>
        <taxon>Hyphomicrobiales</taxon>
        <taxon>Phyllobacteriaceae</taxon>
        <taxon>Aminobacter</taxon>
    </lineage>
</organism>
<feature type="binding site" evidence="12">
    <location>
        <position position="96"/>
    </location>
    <ligand>
        <name>NAD(+)</name>
        <dbReference type="ChEBI" id="CHEBI:57540"/>
    </ligand>
</feature>
<proteinExistence type="inferred from homology"/>
<evidence type="ECO:0000256" key="1">
    <source>
        <dbReference type="ARBA" id="ARBA00005194"/>
    </source>
</evidence>
<keyword evidence="5 10" id="KW-0560">Oxidoreductase</keyword>
<dbReference type="SUPFAM" id="SSF51735">
    <property type="entry name" value="NAD(P)-binding Rossmann-fold domains"/>
    <property type="match status" value="1"/>
</dbReference>
<dbReference type="FunFam" id="3.40.50.720:FF:000054">
    <property type="entry name" value="Enoyl-[acyl-carrier-protein] reductase [NADH]"/>
    <property type="match status" value="1"/>
</dbReference>
<name>A0A7X0F5Q4_9HYPH</name>
<comment type="pathway">
    <text evidence="1">Lipid metabolism; fatty acid biosynthesis.</text>
</comment>
<evidence type="ECO:0000256" key="2">
    <source>
        <dbReference type="ARBA" id="ARBA00009233"/>
    </source>
</evidence>
<comment type="similarity">
    <text evidence="2 10">Belongs to the short-chain dehydrogenases/reductases (SDR) family. FabI subfamily.</text>
</comment>
<evidence type="ECO:0000256" key="5">
    <source>
        <dbReference type="ARBA" id="ARBA00023002"/>
    </source>
</evidence>
<dbReference type="RefSeq" id="WP_184698752.1">
    <property type="nucleotide sequence ID" value="NZ_BAABEG010000001.1"/>
</dbReference>
<feature type="active site" description="Proton acceptor" evidence="11">
    <location>
        <position position="149"/>
    </location>
</feature>
<dbReference type="PRINTS" id="PR00081">
    <property type="entry name" value="GDHRDH"/>
</dbReference>
<feature type="binding site" evidence="12">
    <location>
        <begin position="68"/>
        <end position="69"/>
    </location>
    <ligand>
        <name>NAD(+)</name>
        <dbReference type="ChEBI" id="CHEBI:57540"/>
    </ligand>
</feature>
<comment type="caution">
    <text evidence="13">The sequence shown here is derived from an EMBL/GenBank/DDBJ whole genome shotgun (WGS) entry which is preliminary data.</text>
</comment>
<keyword evidence="8 10" id="KW-0275">Fatty acid biosynthesis</keyword>
<dbReference type="PANTHER" id="PTHR43159">
    <property type="entry name" value="ENOYL-[ACYL-CARRIER-PROTEIN] REDUCTASE"/>
    <property type="match status" value="1"/>
</dbReference>
<accession>A0A7X0F5Q4</accession>
<dbReference type="GO" id="GO:0006633">
    <property type="term" value="P:fatty acid biosynthetic process"/>
    <property type="evidence" value="ECO:0007669"/>
    <property type="project" value="UniProtKB-UniPathway"/>
</dbReference>
<evidence type="ECO:0000256" key="8">
    <source>
        <dbReference type="ARBA" id="ARBA00023160"/>
    </source>
</evidence>
<dbReference type="PIRSF" id="PIRSF000094">
    <property type="entry name" value="Enoyl-ACP_rdct"/>
    <property type="match status" value="1"/>
</dbReference>
<sequence length="272" mass="29272">MAGGQGLMAGKRGLILGVANNRSIAWGIAKACADQGAELAFTYQGDALKKRVEPLAAEIGAFVCGHCDVTDMATIDACFETLEKKWGKLDFVVHAIGFSDKDELTGRYVDTSHANFLRTMDISVYSFTAVAQRAEKLMTDGGSLLTMTYYGAEKVMPNYNVMGVAKAALEASVKYLAVDLGPKKIRVNAISAGPIKTLAASGIDDFRYILKWNEYNAPLRRTVSIEEVGDSGLYFLSDLSRGVTGEVHHVDSGYHVVGMKAVDAPDIATVKD</sequence>
<dbReference type="NCBIfam" id="NF006019">
    <property type="entry name" value="PRK08159.1"/>
    <property type="match status" value="1"/>
</dbReference>
<dbReference type="EC" id="1.3.1.9" evidence="10"/>
<dbReference type="PANTHER" id="PTHR43159:SF2">
    <property type="entry name" value="ENOYL-[ACYL-CARRIER-PROTEIN] REDUCTASE [NADH], CHLOROPLASTIC"/>
    <property type="match status" value="1"/>
</dbReference>
<comment type="catalytic activity">
    <reaction evidence="9 10">
        <text>a 2,3-saturated acyl-[ACP] + NAD(+) = a (2E)-enoyl-[ACP] + NADH + H(+)</text>
        <dbReference type="Rhea" id="RHEA:10240"/>
        <dbReference type="Rhea" id="RHEA-COMP:9925"/>
        <dbReference type="Rhea" id="RHEA-COMP:9926"/>
        <dbReference type="ChEBI" id="CHEBI:15378"/>
        <dbReference type="ChEBI" id="CHEBI:57540"/>
        <dbReference type="ChEBI" id="CHEBI:57945"/>
        <dbReference type="ChEBI" id="CHEBI:78784"/>
        <dbReference type="ChEBI" id="CHEBI:78785"/>
        <dbReference type="EC" id="1.3.1.9"/>
    </reaction>
</comment>
<keyword evidence="14" id="KW-1185">Reference proteome</keyword>
<feature type="binding site" evidence="12">
    <location>
        <position position="17"/>
    </location>
    <ligand>
        <name>NAD(+)</name>
        <dbReference type="ChEBI" id="CHEBI:57540"/>
    </ligand>
</feature>
<dbReference type="Gene3D" id="3.40.50.720">
    <property type="entry name" value="NAD(P)-binding Rossmann-like Domain"/>
    <property type="match status" value="1"/>
</dbReference>
<feature type="binding site" evidence="12">
    <location>
        <position position="44"/>
    </location>
    <ligand>
        <name>NAD(+)</name>
        <dbReference type="ChEBI" id="CHEBI:57540"/>
    </ligand>
</feature>
<evidence type="ECO:0000256" key="3">
    <source>
        <dbReference type="ARBA" id="ARBA00022516"/>
    </source>
</evidence>
<dbReference type="Gene3D" id="1.10.8.400">
    <property type="entry name" value="Enoyl acyl carrier protein reductase"/>
    <property type="match status" value="1"/>
</dbReference>
<keyword evidence="6 10" id="KW-0520">NAD</keyword>
<dbReference type="GO" id="GO:0004318">
    <property type="term" value="F:enoyl-[acyl-carrier-protein] reductase (NADH) activity"/>
    <property type="evidence" value="ECO:0007669"/>
    <property type="project" value="UniProtKB-EC"/>
</dbReference>
<keyword evidence="3 10" id="KW-0444">Lipid biosynthesis</keyword>
<feature type="binding site" evidence="12">
    <location>
        <position position="166"/>
    </location>
    <ligand>
        <name>NAD(+)</name>
        <dbReference type="ChEBI" id="CHEBI:57540"/>
    </ligand>
</feature>
<reference evidence="13 14" key="1">
    <citation type="submission" date="2020-08" db="EMBL/GenBank/DDBJ databases">
        <title>Genomic Encyclopedia of Type Strains, Phase IV (KMG-IV): sequencing the most valuable type-strain genomes for metagenomic binning, comparative biology and taxonomic classification.</title>
        <authorList>
            <person name="Goeker M."/>
        </authorList>
    </citation>
    <scope>NUCLEOTIDE SEQUENCE [LARGE SCALE GENOMIC DNA]</scope>
    <source>
        <strain evidence="13 14">DSM 7051</strain>
    </source>
</reference>
<evidence type="ECO:0000313" key="14">
    <source>
        <dbReference type="Proteomes" id="UP000536262"/>
    </source>
</evidence>
<evidence type="ECO:0000256" key="9">
    <source>
        <dbReference type="ARBA" id="ARBA00048572"/>
    </source>
</evidence>
<dbReference type="CDD" id="cd05372">
    <property type="entry name" value="ENR_SDR"/>
    <property type="match status" value="1"/>
</dbReference>
<gene>
    <name evidence="13" type="ORF">GGR00_001399</name>
</gene>
<dbReference type="InterPro" id="IPR002347">
    <property type="entry name" value="SDR_fam"/>
</dbReference>
<evidence type="ECO:0000256" key="7">
    <source>
        <dbReference type="ARBA" id="ARBA00023098"/>
    </source>
</evidence>
<feature type="binding site" evidence="12">
    <location>
        <begin position="195"/>
        <end position="199"/>
    </location>
    <ligand>
        <name>NAD(+)</name>
        <dbReference type="ChEBI" id="CHEBI:57540"/>
    </ligand>
</feature>
<evidence type="ECO:0000256" key="4">
    <source>
        <dbReference type="ARBA" id="ARBA00022832"/>
    </source>
</evidence>
<feature type="binding site" evidence="12">
    <location>
        <begin position="23"/>
        <end position="24"/>
    </location>
    <ligand>
        <name>NAD(+)</name>
        <dbReference type="ChEBI" id="CHEBI:57540"/>
    </ligand>
</feature>
<keyword evidence="4" id="KW-0276">Fatty acid metabolism</keyword>
<dbReference type="FunFam" id="1.10.8.400:FF:000001">
    <property type="entry name" value="Enoyl-[acyl-carrier-protein] reductase [NADH]"/>
    <property type="match status" value="1"/>
</dbReference>
<dbReference type="Pfam" id="PF13561">
    <property type="entry name" value="adh_short_C2"/>
    <property type="match status" value="1"/>
</dbReference>
<evidence type="ECO:0000256" key="6">
    <source>
        <dbReference type="ARBA" id="ARBA00023027"/>
    </source>
</evidence>